<dbReference type="Gene3D" id="2.170.150.80">
    <property type="entry name" value="NAC domain"/>
    <property type="match status" value="1"/>
</dbReference>
<feature type="region of interest" description="Disordered" evidence="5">
    <location>
        <begin position="243"/>
        <end position="262"/>
    </location>
</feature>
<organism evidence="7 8">
    <name type="scientific">Capsicum annuum</name>
    <name type="common">Capsicum pepper</name>
    <dbReference type="NCBI Taxonomy" id="4072"/>
    <lineage>
        <taxon>Eukaryota</taxon>
        <taxon>Viridiplantae</taxon>
        <taxon>Streptophyta</taxon>
        <taxon>Embryophyta</taxon>
        <taxon>Tracheophyta</taxon>
        <taxon>Spermatophyta</taxon>
        <taxon>Magnoliopsida</taxon>
        <taxon>eudicotyledons</taxon>
        <taxon>Gunneridae</taxon>
        <taxon>Pentapetalae</taxon>
        <taxon>asterids</taxon>
        <taxon>lamiids</taxon>
        <taxon>Solanales</taxon>
        <taxon>Solanaceae</taxon>
        <taxon>Solanoideae</taxon>
        <taxon>Capsiceae</taxon>
        <taxon>Capsicum</taxon>
    </lineage>
</organism>
<dbReference type="STRING" id="4072.A0A2G2YZN9"/>
<evidence type="ECO:0000256" key="5">
    <source>
        <dbReference type="SAM" id="MobiDB-lite"/>
    </source>
</evidence>
<dbReference type="GO" id="GO:0003677">
    <property type="term" value="F:DNA binding"/>
    <property type="evidence" value="ECO:0007669"/>
    <property type="project" value="UniProtKB-KW"/>
</dbReference>
<dbReference type="Gramene" id="PHT75183">
    <property type="protein sequence ID" value="PHT75183"/>
    <property type="gene ID" value="T459_18705"/>
</dbReference>
<protein>
    <submittedName>
        <fullName evidence="7">NAC domain-containing protein 2</fullName>
    </submittedName>
</protein>
<feature type="domain" description="NAC" evidence="6">
    <location>
        <begin position="60"/>
        <end position="215"/>
    </location>
</feature>
<dbReference type="SUPFAM" id="SSF101941">
    <property type="entry name" value="NAC domain"/>
    <property type="match status" value="1"/>
</dbReference>
<evidence type="ECO:0000256" key="4">
    <source>
        <dbReference type="ARBA" id="ARBA00023242"/>
    </source>
</evidence>
<evidence type="ECO:0000256" key="1">
    <source>
        <dbReference type="ARBA" id="ARBA00023015"/>
    </source>
</evidence>
<keyword evidence="1" id="KW-0805">Transcription regulation</keyword>
<reference evidence="7 8" key="2">
    <citation type="journal article" date="2017" name="Genome Biol.">
        <title>New reference genome sequences of hot pepper reveal the massive evolution of plant disease-resistance genes by retroduplication.</title>
        <authorList>
            <person name="Kim S."/>
            <person name="Park J."/>
            <person name="Yeom S.I."/>
            <person name="Kim Y.M."/>
            <person name="Seo E."/>
            <person name="Kim K.T."/>
            <person name="Kim M.S."/>
            <person name="Lee J.M."/>
            <person name="Cheong K."/>
            <person name="Shin H.S."/>
            <person name="Kim S.B."/>
            <person name="Han K."/>
            <person name="Lee J."/>
            <person name="Park M."/>
            <person name="Lee H.A."/>
            <person name="Lee H.Y."/>
            <person name="Lee Y."/>
            <person name="Oh S."/>
            <person name="Lee J.H."/>
            <person name="Choi E."/>
            <person name="Choi E."/>
            <person name="Lee S.E."/>
            <person name="Jeon J."/>
            <person name="Kim H."/>
            <person name="Choi G."/>
            <person name="Song H."/>
            <person name="Lee J."/>
            <person name="Lee S.C."/>
            <person name="Kwon J.K."/>
            <person name="Lee H.Y."/>
            <person name="Koo N."/>
            <person name="Hong Y."/>
            <person name="Kim R.W."/>
            <person name="Kang W.H."/>
            <person name="Huh J.H."/>
            <person name="Kang B.C."/>
            <person name="Yang T.J."/>
            <person name="Lee Y.H."/>
            <person name="Bennetzen J.L."/>
            <person name="Choi D."/>
        </authorList>
    </citation>
    <scope>NUCLEOTIDE SEQUENCE [LARGE SCALE GENOMIC DNA]</scope>
    <source>
        <strain evidence="8">cv. CM334</strain>
    </source>
</reference>
<dbReference type="Pfam" id="PF02365">
    <property type="entry name" value="NAM"/>
    <property type="match status" value="1"/>
</dbReference>
<proteinExistence type="predicted"/>
<feature type="compositionally biased region" description="Low complexity" evidence="5">
    <location>
        <begin position="252"/>
        <end position="262"/>
    </location>
</feature>
<keyword evidence="4" id="KW-0539">Nucleus</keyword>
<dbReference type="PANTHER" id="PTHR31719:SF179">
    <property type="entry name" value="OS08G0148400 PROTEIN"/>
    <property type="match status" value="1"/>
</dbReference>
<dbReference type="PROSITE" id="PS51005">
    <property type="entry name" value="NAC"/>
    <property type="match status" value="1"/>
</dbReference>
<dbReference type="InterPro" id="IPR036093">
    <property type="entry name" value="NAC_dom_sf"/>
</dbReference>
<dbReference type="AlphaFoldDB" id="A0A2G2YZN9"/>
<dbReference type="Proteomes" id="UP000222542">
    <property type="component" value="Unassembled WGS sequence"/>
</dbReference>
<comment type="caution">
    <text evidence="7">The sequence shown here is derived from an EMBL/GenBank/DDBJ whole genome shotgun (WGS) entry which is preliminary data.</text>
</comment>
<evidence type="ECO:0000313" key="7">
    <source>
        <dbReference type="EMBL" id="PHT75183.1"/>
    </source>
</evidence>
<keyword evidence="2" id="KW-0238">DNA-binding</keyword>
<evidence type="ECO:0000259" key="6">
    <source>
        <dbReference type="PROSITE" id="PS51005"/>
    </source>
</evidence>
<dbReference type="SMR" id="A0A2G2YZN9"/>
<evidence type="ECO:0000256" key="2">
    <source>
        <dbReference type="ARBA" id="ARBA00023125"/>
    </source>
</evidence>
<evidence type="ECO:0000313" key="8">
    <source>
        <dbReference type="Proteomes" id="UP000222542"/>
    </source>
</evidence>
<dbReference type="OMA" id="NNFVNCE"/>
<dbReference type="GO" id="GO:0006355">
    <property type="term" value="P:regulation of DNA-templated transcription"/>
    <property type="evidence" value="ECO:0007669"/>
    <property type="project" value="InterPro"/>
</dbReference>
<evidence type="ECO:0000256" key="3">
    <source>
        <dbReference type="ARBA" id="ARBA00023163"/>
    </source>
</evidence>
<dbReference type="InterPro" id="IPR003441">
    <property type="entry name" value="NAC-dom"/>
</dbReference>
<dbReference type="EMBL" id="AYRZ02000007">
    <property type="protein sequence ID" value="PHT75183.1"/>
    <property type="molecule type" value="Genomic_DNA"/>
</dbReference>
<name>A0A2G2YZN9_CAPAN</name>
<keyword evidence="3" id="KW-0804">Transcription</keyword>
<gene>
    <name evidence="7" type="ORF">T459_18705</name>
</gene>
<dbReference type="PANTHER" id="PTHR31719">
    <property type="entry name" value="NAC TRANSCRIPTION FACTOR 56"/>
    <property type="match status" value="1"/>
</dbReference>
<keyword evidence="8" id="KW-1185">Reference proteome</keyword>
<sequence>MENHHSSPTNNANISEEDLNNITNANHINELPVIAVLSNYDSNGKQIQSAEEIESTINSFPPGFRFYPTDAELVTHYLKRKLANLPLHLNKMYELNIYKYNPEIIAAQVMPTTRENVWYIFTPRDRKYKNGYRPNRSAGNGYWKATGADKEVLDRKKNIIGMKKTLVFYIGKAPKGEKTDWIMHEFRVPNVPNIAERGANDMTLDDWVLCKIYKRTEIDNSMFTQRKRNREDYDDIVEALHTSDGQAHDSSAENSLSSASQDSTRHDFNYFDMSYNNPMPTFCNMPWSTTSAYDYQACAPQFNSGDAPMMIQPISSAMATNTSIGHDHTTKTEGFGMPCFGACFVGGYTGQQCYGECVDHGKFVSSNNTDQYNPNDCVDQYLVNNYEMIDYNTMCLPEYTTNNFVGEGSKSKENC</sequence>
<accession>A0A2G2YZN9</accession>
<reference evidence="7 8" key="1">
    <citation type="journal article" date="2014" name="Nat. Genet.">
        <title>Genome sequence of the hot pepper provides insights into the evolution of pungency in Capsicum species.</title>
        <authorList>
            <person name="Kim S."/>
            <person name="Park M."/>
            <person name="Yeom S.I."/>
            <person name="Kim Y.M."/>
            <person name="Lee J.M."/>
            <person name="Lee H.A."/>
            <person name="Seo E."/>
            <person name="Choi J."/>
            <person name="Cheong K."/>
            <person name="Kim K.T."/>
            <person name="Jung K."/>
            <person name="Lee G.W."/>
            <person name="Oh S.K."/>
            <person name="Bae C."/>
            <person name="Kim S.B."/>
            <person name="Lee H.Y."/>
            <person name="Kim S.Y."/>
            <person name="Kim M.S."/>
            <person name="Kang B.C."/>
            <person name="Jo Y.D."/>
            <person name="Yang H.B."/>
            <person name="Jeong H.J."/>
            <person name="Kang W.H."/>
            <person name="Kwon J.K."/>
            <person name="Shin C."/>
            <person name="Lim J.Y."/>
            <person name="Park J.H."/>
            <person name="Huh J.H."/>
            <person name="Kim J.S."/>
            <person name="Kim B.D."/>
            <person name="Cohen O."/>
            <person name="Paran I."/>
            <person name="Suh M.C."/>
            <person name="Lee S.B."/>
            <person name="Kim Y.K."/>
            <person name="Shin Y."/>
            <person name="Noh S.J."/>
            <person name="Park J."/>
            <person name="Seo Y.S."/>
            <person name="Kwon S.Y."/>
            <person name="Kim H.A."/>
            <person name="Park J.M."/>
            <person name="Kim H.J."/>
            <person name="Choi S.B."/>
            <person name="Bosland P.W."/>
            <person name="Reeves G."/>
            <person name="Jo S.H."/>
            <person name="Lee B.W."/>
            <person name="Cho H.T."/>
            <person name="Choi H.S."/>
            <person name="Lee M.S."/>
            <person name="Yu Y."/>
            <person name="Do Choi Y."/>
            <person name="Park B.S."/>
            <person name="van Deynze A."/>
            <person name="Ashrafi H."/>
            <person name="Hill T."/>
            <person name="Kim W.T."/>
            <person name="Pai H.S."/>
            <person name="Ahn H.K."/>
            <person name="Yeam I."/>
            <person name="Giovannoni J.J."/>
            <person name="Rose J.K."/>
            <person name="Sorensen I."/>
            <person name="Lee S.J."/>
            <person name="Kim R.W."/>
            <person name="Choi I.Y."/>
            <person name="Choi B.S."/>
            <person name="Lim J.S."/>
            <person name="Lee Y.H."/>
            <person name="Choi D."/>
        </authorList>
    </citation>
    <scope>NUCLEOTIDE SEQUENCE [LARGE SCALE GENOMIC DNA]</scope>
    <source>
        <strain evidence="8">cv. CM334</strain>
    </source>
</reference>